<protein>
    <submittedName>
        <fullName evidence="2">Uncharacterized protein</fullName>
    </submittedName>
</protein>
<keyword evidence="1" id="KW-1133">Transmembrane helix</keyword>
<keyword evidence="1" id="KW-0472">Membrane</keyword>
<dbReference type="AlphaFoldDB" id="K9HPF1"/>
<dbReference type="Proteomes" id="UP000009881">
    <property type="component" value="Unassembled WGS sequence"/>
</dbReference>
<keyword evidence="1" id="KW-0812">Transmembrane</keyword>
<feature type="transmembrane region" description="Helical" evidence="1">
    <location>
        <begin position="6"/>
        <end position="26"/>
    </location>
</feature>
<dbReference type="EMBL" id="ANHY01000008">
    <property type="protein sequence ID" value="EKV30381.1"/>
    <property type="molecule type" value="Genomic_DNA"/>
</dbReference>
<accession>K9HPF1</accession>
<dbReference type="RefSeq" id="WP_009540448.1">
    <property type="nucleotide sequence ID" value="NZ_ANHY01000008.1"/>
</dbReference>
<proteinExistence type="predicted"/>
<reference evidence="2 3" key="1">
    <citation type="journal article" date="2013" name="Genome Announc.">
        <title>Draft Genome Sequence of an Alphaproteobacterium, Caenispirillum salinarum AK4(T), Isolated from a Solar Saltern.</title>
        <authorList>
            <person name="Khatri I."/>
            <person name="Singh A."/>
            <person name="Korpole S."/>
            <person name="Pinnaka A.K."/>
            <person name="Subramanian S."/>
        </authorList>
    </citation>
    <scope>NUCLEOTIDE SEQUENCE [LARGE SCALE GENOMIC DNA]</scope>
    <source>
        <strain evidence="2 3">AK4</strain>
    </source>
</reference>
<name>K9HPF1_9PROT</name>
<dbReference type="STRING" id="1238182.C882_4340"/>
<keyword evidence="3" id="KW-1185">Reference proteome</keyword>
<comment type="caution">
    <text evidence="2">The sequence shown here is derived from an EMBL/GenBank/DDBJ whole genome shotgun (WGS) entry which is preliminary data.</text>
</comment>
<sequence>MQDWMIWTAVAGVAAAVVVFGLGYVLGRRSVTVADDAVVRAAEAARAEVMRAYAAGSTRTVVSVWRRFLATNPLGEDVRDVSDLPYTKRRIEDACLLALAAATDPAERAGLAQAVRALAQYQAVGARRRFGAMHALSGNTALAVANDTPDGPGVSQDDAVAATVRTDLDRLEARLAPLLADTAA</sequence>
<gene>
    <name evidence="2" type="ORF">C882_4340</name>
</gene>
<evidence type="ECO:0000313" key="3">
    <source>
        <dbReference type="Proteomes" id="UP000009881"/>
    </source>
</evidence>
<organism evidence="2 3">
    <name type="scientific">Caenispirillum salinarum AK4</name>
    <dbReference type="NCBI Taxonomy" id="1238182"/>
    <lineage>
        <taxon>Bacteria</taxon>
        <taxon>Pseudomonadati</taxon>
        <taxon>Pseudomonadota</taxon>
        <taxon>Alphaproteobacteria</taxon>
        <taxon>Rhodospirillales</taxon>
        <taxon>Novispirillaceae</taxon>
        <taxon>Caenispirillum</taxon>
    </lineage>
</organism>
<evidence type="ECO:0000313" key="2">
    <source>
        <dbReference type="EMBL" id="EKV30381.1"/>
    </source>
</evidence>
<evidence type="ECO:0000256" key="1">
    <source>
        <dbReference type="SAM" id="Phobius"/>
    </source>
</evidence>